<gene>
    <name evidence="1" type="ordered locus">Ftrac_0284</name>
</gene>
<evidence type="ECO:0000313" key="2">
    <source>
        <dbReference type="Proteomes" id="UP000008720"/>
    </source>
</evidence>
<dbReference type="HOGENOM" id="CLU_727233_0_0_10"/>
<proteinExistence type="predicted"/>
<protein>
    <submittedName>
        <fullName evidence="1">Lipid A 3-O-deacylase-related protein</fullName>
    </submittedName>
</protein>
<reference evidence="1 2" key="1">
    <citation type="journal article" date="2011" name="Stand. Genomic Sci.">
        <title>Complete genome sequence of Marivirga tractuosa type strain (H-43).</title>
        <authorList>
            <person name="Pagani I."/>
            <person name="Chertkov O."/>
            <person name="Lapidus A."/>
            <person name="Lucas S."/>
            <person name="Del Rio T.G."/>
            <person name="Tice H."/>
            <person name="Copeland A."/>
            <person name="Cheng J.F."/>
            <person name="Nolan M."/>
            <person name="Saunders E."/>
            <person name="Pitluck S."/>
            <person name="Held B."/>
            <person name="Goodwin L."/>
            <person name="Liolios K."/>
            <person name="Ovchinikova G."/>
            <person name="Ivanova N."/>
            <person name="Mavromatis K."/>
            <person name="Pati A."/>
            <person name="Chen A."/>
            <person name="Palaniappan K."/>
            <person name="Land M."/>
            <person name="Hauser L."/>
            <person name="Jeffries C.D."/>
            <person name="Detter J.C."/>
            <person name="Han C."/>
            <person name="Tapia R."/>
            <person name="Ngatchou-Djao O.D."/>
            <person name="Rohde M."/>
            <person name="Goker M."/>
            <person name="Spring S."/>
            <person name="Sikorski J."/>
            <person name="Woyke T."/>
            <person name="Bristow J."/>
            <person name="Eisen J.A."/>
            <person name="Markowitz V."/>
            <person name="Hugenholtz P."/>
            <person name="Klenk H.P."/>
            <person name="Kyrpides N.C."/>
        </authorList>
    </citation>
    <scope>NUCLEOTIDE SEQUENCE [LARGE SCALE GENOMIC DNA]</scope>
    <source>
        <strain evidence="2">ATCC 23168 / DSM 4126 / NBRC 15989 / NCIMB 1408 / VKM B-1430 / H-43</strain>
    </source>
</reference>
<dbReference type="RefSeq" id="WP_013452444.1">
    <property type="nucleotide sequence ID" value="NC_014759.1"/>
</dbReference>
<dbReference type="InterPro" id="IPR018550">
    <property type="entry name" value="Lipid-A_deacylase-rel"/>
</dbReference>
<dbReference type="Pfam" id="PF09411">
    <property type="entry name" value="PagL"/>
    <property type="match status" value="1"/>
</dbReference>
<accession>E4TM02</accession>
<dbReference type="Proteomes" id="UP000008720">
    <property type="component" value="Chromosome"/>
</dbReference>
<dbReference type="EMBL" id="CP002349">
    <property type="protein sequence ID" value="ADR20293.1"/>
    <property type="molecule type" value="Genomic_DNA"/>
</dbReference>
<keyword evidence="2" id="KW-1185">Reference proteome</keyword>
<organism evidence="1 2">
    <name type="scientific">Marivirga tractuosa (strain ATCC 23168 / DSM 4126 / NBRC 15989 / NCIMB 1408 / VKM B-1430 / H-43)</name>
    <name type="common">Microscilla tractuosa</name>
    <name type="synonym">Flexibacter tractuosus</name>
    <dbReference type="NCBI Taxonomy" id="643867"/>
    <lineage>
        <taxon>Bacteria</taxon>
        <taxon>Pseudomonadati</taxon>
        <taxon>Bacteroidota</taxon>
        <taxon>Cytophagia</taxon>
        <taxon>Cytophagales</taxon>
        <taxon>Marivirgaceae</taxon>
        <taxon>Marivirga</taxon>
    </lineage>
</organism>
<dbReference type="eggNOG" id="ENOG502ZAAG">
    <property type="taxonomic scope" value="Bacteria"/>
</dbReference>
<dbReference type="KEGG" id="mtt:Ftrac_0284"/>
<dbReference type="OrthoDB" id="627554at2"/>
<dbReference type="AlphaFoldDB" id="E4TM02"/>
<evidence type="ECO:0000313" key="1">
    <source>
        <dbReference type="EMBL" id="ADR20293.1"/>
    </source>
</evidence>
<dbReference type="STRING" id="643867.Ftrac_0284"/>
<name>E4TM02_MARTH</name>
<dbReference type="Gene3D" id="2.40.160.20">
    <property type="match status" value="1"/>
</dbReference>
<sequence length="380" mass="43417">MSLRSIAYAFFCIILFPLTVFSQQQNFLVTEVMSGSIVPNYMNGPNFGPRVGMAITYYKQSTEDNTTNQFYNYPLLGIQAGFHRLGNPFVYGNEINLMPVLGLKMKRGMFQWGIGTSYFTKTHRQNERNQSIGSHFNWAFQWMYYRTFSFNDTKDIRLGFGYHHSSNGHTQLPNYGLNSAVVSLAVTPKTSSHRYSNSKQKLPKSRKLFLLARSGIGFHELGSSTSPVGGQKKSVFSNSVGVGLTFRDHFRWYAGFGTRHYQHYADSIANSPELRELDVHPNNHFFMMGIEYLVYHVGISIEGGINISKPFYYHFAKDYETTESLKYTLKKIFPSRMGLKLYLINTAKKPKHNVYISAHINANFGQADFSEASLGYVFNF</sequence>